<evidence type="ECO:0000313" key="16">
    <source>
        <dbReference type="Proteomes" id="UP000255140"/>
    </source>
</evidence>
<reference evidence="11 14" key="1">
    <citation type="journal article" date="2015" name="PLoS ONE">
        <title>Genomic analysis reveals the molecular basis for capsule loss in the group B streptococcus population.</title>
        <authorList>
            <consortium name="DEVANI Consortium"/>
            <person name="Rosini R."/>
            <person name="Campisi E."/>
            <person name="De Chiara M."/>
            <person name="Tettelin H."/>
            <person name="Rinaudo D."/>
            <person name="Toniolo C."/>
            <person name="Metruccio M."/>
            <person name="Guidotti S."/>
            <person name="Sorensen U.B."/>
            <person name="Kilian M."/>
            <person name="Ramirez M."/>
            <person name="Janulczyk R."/>
            <person name="Donati C."/>
            <person name="Grandi G."/>
            <person name="Margarit I."/>
        </authorList>
    </citation>
    <scope>NUCLEOTIDE SEQUENCE [LARGE SCALE GENOMIC DNA]</scope>
    <source>
        <strain evidence="11 14">DK-B-USS-215</strain>
    </source>
</reference>
<evidence type="ECO:0000256" key="2">
    <source>
        <dbReference type="ARBA" id="ARBA00022490"/>
    </source>
</evidence>
<dbReference type="InterPro" id="IPR003664">
    <property type="entry name" value="FA_synthesis"/>
</dbReference>
<keyword evidence="7 10" id="KW-1208">Phospholipid metabolism</keyword>
<comment type="caution">
    <text evidence="12">The sequence shown here is derived from an EMBL/GenBank/DDBJ whole genome shotgun (WGS) entry which is preliminary data.</text>
</comment>
<dbReference type="GO" id="GO:0005737">
    <property type="term" value="C:cytoplasm"/>
    <property type="evidence" value="ECO:0007669"/>
    <property type="project" value="UniProtKB-SubCell"/>
</dbReference>
<name>A0A076Z6G5_STRAG</name>
<evidence type="ECO:0000256" key="1">
    <source>
        <dbReference type="ARBA" id="ARBA00001232"/>
    </source>
</evidence>
<dbReference type="Pfam" id="PF02504">
    <property type="entry name" value="FA_synthesis"/>
    <property type="match status" value="1"/>
</dbReference>
<reference evidence="15 16" key="2">
    <citation type="submission" date="2018-06" db="EMBL/GenBank/DDBJ databases">
        <authorList>
            <consortium name="Pathogen Informatics"/>
            <person name="Doyle S."/>
        </authorList>
    </citation>
    <scope>NUCLEOTIDE SEQUENCE [LARGE SCALE GENOMIC DNA]</scope>
    <source>
        <strain evidence="12 15">NCTC8185</strain>
        <strain evidence="13 16">NCTC9828</strain>
    </source>
</reference>
<dbReference type="PANTHER" id="PTHR30100:SF1">
    <property type="entry name" value="PHOSPHATE ACYLTRANSFERASE"/>
    <property type="match status" value="1"/>
</dbReference>
<evidence type="ECO:0000256" key="7">
    <source>
        <dbReference type="ARBA" id="ARBA00023264"/>
    </source>
</evidence>
<dbReference type="EMBL" id="UHEW01000005">
    <property type="protein sequence ID" value="SUN27273.1"/>
    <property type="molecule type" value="Genomic_DNA"/>
</dbReference>
<evidence type="ECO:0000256" key="8">
    <source>
        <dbReference type="ARBA" id="ARBA00024069"/>
    </source>
</evidence>
<keyword evidence="4 10" id="KW-0808">Transferase</keyword>
<comment type="subcellular location">
    <subcellularLocation>
        <location evidence="10">Cytoplasm</location>
    </subcellularLocation>
    <text evidence="10">Associated with the membrane possibly through PlsY.</text>
</comment>
<evidence type="ECO:0000313" key="14">
    <source>
        <dbReference type="Proteomes" id="UP000035346"/>
    </source>
</evidence>
<keyword evidence="6 10" id="KW-0594">Phospholipid biosynthesis</keyword>
<organism evidence="12 15">
    <name type="scientific">Streptococcus agalactiae</name>
    <dbReference type="NCBI Taxonomy" id="1311"/>
    <lineage>
        <taxon>Bacteria</taxon>
        <taxon>Bacillati</taxon>
        <taxon>Bacillota</taxon>
        <taxon>Bacilli</taxon>
        <taxon>Lactobacillales</taxon>
        <taxon>Streptococcaceae</taxon>
        <taxon>Streptococcus</taxon>
    </lineage>
</organism>
<evidence type="ECO:0000313" key="15">
    <source>
        <dbReference type="Proteomes" id="UP000254076"/>
    </source>
</evidence>
<sequence>MKKIAVDAMGGDYAPKAIVEGVNQAISDFSDIEVQLYGDQKKIEKYLTVTERVSIIHTEEKINSDDEPAKAVRRKKQSSMVLGAKAVKDGVAQAFISAGNTGALLAAGLFVVGRIKGVDRPGLMSTMPTLDGMGFDMLDLGANAENTASHLHQYAILGSFYAKNVRGIEVPRVGLLNNGTEETKGDSLHKEAYELLAAEPSINFIGNIEARDLMSSVADVVVTDGFTGNAVLKTMEGTAMSIMGSLKSSIKSGGVKAKLGALLLKDSLYQLKDSMDYSSAGGAVLFGLKAPIVKCHGSSDSKAVYSTLKQVRTMLETQVVDQLVDAFTDE</sequence>
<dbReference type="InterPro" id="IPR012281">
    <property type="entry name" value="Phospholipid_synth_PlsX-like"/>
</dbReference>
<comment type="function">
    <text evidence="10">Catalyzes the reversible formation of acyl-phosphate (acyl-PO(4)) from acyl-[acyl-carrier-protein] (acyl-ACP). This enzyme utilizes acyl-ACP as fatty acyl donor, but not acyl-CoA.</text>
</comment>
<comment type="pathway">
    <text evidence="10">Lipid metabolism; phospholipid metabolism.</text>
</comment>
<evidence type="ECO:0000256" key="5">
    <source>
        <dbReference type="ARBA" id="ARBA00023098"/>
    </source>
</evidence>
<comment type="subunit">
    <text evidence="9 10">Homodimer. Probably interacts with PlsY.</text>
</comment>
<dbReference type="AlphaFoldDB" id="A0A076Z6G5"/>
<dbReference type="Gene3D" id="3.40.718.10">
    <property type="entry name" value="Isopropylmalate Dehydrogenase"/>
    <property type="match status" value="1"/>
</dbReference>
<dbReference type="RefSeq" id="WP_000717409.1">
    <property type="nucleotide sequence ID" value="NZ_CGHZ01000009.1"/>
</dbReference>
<accession>A0A076Z6G5</accession>
<comment type="catalytic activity">
    <reaction evidence="1 10">
        <text>a fatty acyl-[ACP] + phosphate = an acyl phosphate + holo-[ACP]</text>
        <dbReference type="Rhea" id="RHEA:42292"/>
        <dbReference type="Rhea" id="RHEA-COMP:9685"/>
        <dbReference type="Rhea" id="RHEA-COMP:14125"/>
        <dbReference type="ChEBI" id="CHEBI:43474"/>
        <dbReference type="ChEBI" id="CHEBI:59918"/>
        <dbReference type="ChEBI" id="CHEBI:64479"/>
        <dbReference type="ChEBI" id="CHEBI:138651"/>
        <dbReference type="EC" id="2.3.1.274"/>
    </reaction>
</comment>
<evidence type="ECO:0000256" key="3">
    <source>
        <dbReference type="ARBA" id="ARBA00022516"/>
    </source>
</evidence>
<evidence type="ECO:0000256" key="4">
    <source>
        <dbReference type="ARBA" id="ARBA00022679"/>
    </source>
</evidence>
<dbReference type="GO" id="GO:0043811">
    <property type="term" value="F:phosphate:acyl-[acyl carrier protein] acyltransferase activity"/>
    <property type="evidence" value="ECO:0007669"/>
    <property type="project" value="UniProtKB-UniRule"/>
</dbReference>
<keyword evidence="3 10" id="KW-0444">Lipid biosynthesis</keyword>
<dbReference type="HAMAP" id="MF_00019">
    <property type="entry name" value="PlsX"/>
    <property type="match status" value="1"/>
</dbReference>
<dbReference type="GO" id="GO:0008654">
    <property type="term" value="P:phospholipid biosynthetic process"/>
    <property type="evidence" value="ECO:0007669"/>
    <property type="project" value="UniProtKB-KW"/>
</dbReference>
<keyword evidence="5 10" id="KW-0443">Lipid metabolism</keyword>
<dbReference type="EC" id="2.3.1.274" evidence="8 10"/>
<dbReference type="PIRSF" id="PIRSF002465">
    <property type="entry name" value="Phsphlp_syn_PlsX"/>
    <property type="match status" value="1"/>
</dbReference>
<dbReference type="Proteomes" id="UP000255140">
    <property type="component" value="Unassembled WGS sequence"/>
</dbReference>
<proteinExistence type="inferred from homology"/>
<comment type="similarity">
    <text evidence="10">Belongs to the PlsX family.</text>
</comment>
<keyword evidence="2 10" id="KW-0963">Cytoplasm</keyword>
<dbReference type="NCBIfam" id="TIGR00182">
    <property type="entry name" value="plsX"/>
    <property type="match status" value="1"/>
</dbReference>
<dbReference type="EMBL" id="UHEQ01000004">
    <property type="protein sequence ID" value="SUN13711.1"/>
    <property type="molecule type" value="Genomic_DNA"/>
</dbReference>
<evidence type="ECO:0000256" key="9">
    <source>
        <dbReference type="ARBA" id="ARBA00046608"/>
    </source>
</evidence>
<keyword evidence="12" id="KW-0012">Acyltransferase</keyword>
<evidence type="ECO:0000313" key="13">
    <source>
        <dbReference type="EMBL" id="SUN27273.1"/>
    </source>
</evidence>
<dbReference type="SUPFAM" id="SSF53659">
    <property type="entry name" value="Isocitrate/Isopropylmalate dehydrogenase-like"/>
    <property type="match status" value="1"/>
</dbReference>
<dbReference type="EMBL" id="LBKL01000078">
    <property type="protein sequence ID" value="KLL37204.1"/>
    <property type="molecule type" value="Genomic_DNA"/>
</dbReference>
<evidence type="ECO:0000313" key="12">
    <source>
        <dbReference type="EMBL" id="SUN13711.1"/>
    </source>
</evidence>
<evidence type="ECO:0000256" key="6">
    <source>
        <dbReference type="ARBA" id="ARBA00023209"/>
    </source>
</evidence>
<protein>
    <recommendedName>
        <fullName evidence="8 10">Phosphate acyltransferase</fullName>
        <ecNumber evidence="8 10">2.3.1.274</ecNumber>
    </recommendedName>
    <alternativeName>
        <fullName evidence="10">Acyl-ACP phosphotransacylase</fullName>
    </alternativeName>
    <alternativeName>
        <fullName evidence="10">Acyl-[acyl-carrier-protein]--phosphate acyltransferase</fullName>
    </alternativeName>
    <alternativeName>
        <fullName evidence="10">Phosphate-acyl-ACP acyltransferase</fullName>
    </alternativeName>
</protein>
<evidence type="ECO:0000313" key="11">
    <source>
        <dbReference type="EMBL" id="KLL37204.1"/>
    </source>
</evidence>
<gene>
    <name evidence="10 12" type="primary">plsX</name>
    <name evidence="12" type="ORF">NCTC8185_00940</name>
    <name evidence="13" type="ORF">NCTC9828_00224</name>
    <name evidence="11" type="ORF">WA04_07750</name>
</gene>
<evidence type="ECO:0000256" key="10">
    <source>
        <dbReference type="HAMAP-Rule" id="MF_00019"/>
    </source>
</evidence>
<dbReference type="Proteomes" id="UP000254076">
    <property type="component" value="Unassembled WGS sequence"/>
</dbReference>
<dbReference type="UniPathway" id="UPA00085"/>
<dbReference type="Proteomes" id="UP000035346">
    <property type="component" value="Unassembled WGS sequence"/>
</dbReference>
<dbReference type="PANTHER" id="PTHR30100">
    <property type="entry name" value="FATTY ACID/PHOSPHOLIPID SYNTHESIS PROTEIN PLSX"/>
    <property type="match status" value="1"/>
</dbReference>
<dbReference type="GO" id="GO:0006633">
    <property type="term" value="P:fatty acid biosynthetic process"/>
    <property type="evidence" value="ECO:0007669"/>
    <property type="project" value="UniProtKB-UniRule"/>
</dbReference>